<evidence type="ECO:0000313" key="13">
    <source>
        <dbReference type="EnsemblMetazoa" id="G21363.12:cds"/>
    </source>
</evidence>
<dbReference type="Proteomes" id="UP000005408">
    <property type="component" value="Unassembled WGS sequence"/>
</dbReference>
<dbReference type="GO" id="GO:0051537">
    <property type="term" value="F:2 iron, 2 sulfur cluster binding"/>
    <property type="evidence" value="ECO:0007669"/>
    <property type="project" value="UniProtKB-UniRule"/>
</dbReference>
<protein>
    <recommendedName>
        <fullName evidence="10">Anamorsin homolog</fullName>
    </recommendedName>
    <alternativeName>
        <fullName evidence="10">Fe-S cluster assembly protein DRE2 homolog</fullName>
    </alternativeName>
</protein>
<dbReference type="AlphaFoldDB" id="A0A8W8JWW9"/>
<evidence type="ECO:0000256" key="7">
    <source>
        <dbReference type="ARBA" id="ARBA00023004"/>
    </source>
</evidence>
<evidence type="ECO:0000256" key="9">
    <source>
        <dbReference type="ARBA" id="ARBA00023128"/>
    </source>
</evidence>
<accession>A0A8W8JWW9</accession>
<dbReference type="HAMAP" id="MF_03115">
    <property type="entry name" value="Anamorsin"/>
    <property type="match status" value="1"/>
</dbReference>
<keyword evidence="3 10" id="KW-0004">4Fe-4S</keyword>
<keyword evidence="4 10" id="KW-0963">Cytoplasm</keyword>
<comment type="function">
    <text evidence="10">Component of the cytosolic iron-sulfur (Fe-S) protein assembly (CIA) machinery. Required for the maturation of extramitochondrial Fe-S proteins. Part of an electron transfer chain functioning in an early step of cytosolic Fe-S biogenesis, facilitating the de novo assembly of a [4Fe-4S] cluster on the cytosolic Fe-S scaffold complex. Electrons are transferred from NADPH via a FAD- and FMN-containing diflavin oxidoreductase. Together with the diflavin oxidoreductase, also required for the assembly of the diferric tyrosyl radical cofactor of ribonucleotide reductase (RNR), probably by providing electrons for reduction during radical cofactor maturation in the catalytic small subunit.</text>
</comment>
<dbReference type="KEGG" id="crg:105332874"/>
<feature type="binding site" evidence="10">
    <location>
        <position position="312"/>
    </location>
    <ligand>
        <name>[4Fe-4S] cluster</name>
        <dbReference type="ChEBI" id="CHEBI:49883"/>
    </ligand>
</feature>
<evidence type="ECO:0000256" key="1">
    <source>
        <dbReference type="ARBA" id="ARBA00001966"/>
    </source>
</evidence>
<dbReference type="GO" id="GO:0005758">
    <property type="term" value="C:mitochondrial intermembrane space"/>
    <property type="evidence" value="ECO:0007669"/>
    <property type="project" value="UniProtKB-SubCell"/>
</dbReference>
<dbReference type="GO" id="GO:0046872">
    <property type="term" value="F:metal ion binding"/>
    <property type="evidence" value="ECO:0007669"/>
    <property type="project" value="UniProtKB-KW"/>
</dbReference>
<keyword evidence="9 10" id="KW-0496">Mitochondrion</keyword>
<dbReference type="GO" id="GO:0016226">
    <property type="term" value="P:iron-sulfur cluster assembly"/>
    <property type="evidence" value="ECO:0007669"/>
    <property type="project" value="UniProtKB-UniRule"/>
</dbReference>
<sequence>MIIPYHTYSSILRSQVKVVFHFRLNSSEEKRNMKMAENLDISAGQKILLLWSGNQAVEKLQQVVEELKAKVGETGKVQVENIERLALSSYQDSSFDAAISGLIQPCSYLHTTDSLGEICRILKPNGSLIVQEPVNESTENGQLKAKDKLISTIKLSGFVDISQPEKVEISADDVKSIQNSLSLTKEFQVIKITSKKPNYEVGSTSQLKISFGKKKVDKSQEEVAKVWTLSASDMLDDEVELVDDDALLDEDDLKKPDPSSLKATCGDGPKKKKACKNCTCGLSDELEAEAKTKKKTATSACGSCYLGDAFRCASCPYLGMPAFKPGEKVTLSGTQLKADA</sequence>
<keyword evidence="7 10" id="KW-0408">Iron</keyword>
<dbReference type="GO" id="GO:0051539">
    <property type="term" value="F:4 iron, 4 sulfur cluster binding"/>
    <property type="evidence" value="ECO:0007669"/>
    <property type="project" value="UniProtKB-KW"/>
</dbReference>
<dbReference type="GO" id="GO:0009055">
    <property type="term" value="F:electron transfer activity"/>
    <property type="evidence" value="ECO:0007669"/>
    <property type="project" value="UniProtKB-UniRule"/>
</dbReference>
<comment type="domain">
    <text evidence="10">The N-terminal domain has structural similarity with S-adenosyl-L-methionine-dependent methyltransferases, but does not bind S-adenosyl-L-methionine. It is required for correct assembly of the 2 Fe-S clusters.</text>
</comment>
<organism evidence="13 14">
    <name type="scientific">Magallana gigas</name>
    <name type="common">Pacific oyster</name>
    <name type="synonym">Crassostrea gigas</name>
    <dbReference type="NCBI Taxonomy" id="29159"/>
    <lineage>
        <taxon>Eukaryota</taxon>
        <taxon>Metazoa</taxon>
        <taxon>Spiralia</taxon>
        <taxon>Lophotrochozoa</taxon>
        <taxon>Mollusca</taxon>
        <taxon>Bivalvia</taxon>
        <taxon>Autobranchia</taxon>
        <taxon>Pteriomorphia</taxon>
        <taxon>Ostreida</taxon>
        <taxon>Ostreoidea</taxon>
        <taxon>Ostreidae</taxon>
        <taxon>Magallana</taxon>
    </lineage>
</organism>
<evidence type="ECO:0000259" key="11">
    <source>
        <dbReference type="Pfam" id="PF05093"/>
    </source>
</evidence>
<comment type="caution">
    <text evidence="10">Lacks conserved residue(s) required for the propagation of feature annotation.</text>
</comment>
<name>A0A8W8JWW9_MAGGI</name>
<evidence type="ECO:0000256" key="4">
    <source>
        <dbReference type="ARBA" id="ARBA00022490"/>
    </source>
</evidence>
<dbReference type="InterPro" id="IPR007785">
    <property type="entry name" value="Anamorsin"/>
</dbReference>
<dbReference type="EnsemblMetazoa" id="G21363.12">
    <property type="protein sequence ID" value="G21363.12:cds"/>
    <property type="gene ID" value="G21363"/>
</dbReference>
<feature type="binding site" evidence="10">
    <location>
        <position position="280"/>
    </location>
    <ligand>
        <name>[2Fe-2S] cluster</name>
        <dbReference type="ChEBI" id="CHEBI:190135"/>
    </ligand>
</feature>
<dbReference type="RefSeq" id="XP_011433904.2">
    <property type="nucleotide sequence ID" value="XM_011435602.3"/>
</dbReference>
<feature type="domain" description="Anamorsin C-terminal" evidence="11">
    <location>
        <begin position="295"/>
        <end position="331"/>
    </location>
</feature>
<dbReference type="SUPFAM" id="SSF53335">
    <property type="entry name" value="S-adenosyl-L-methionine-dependent methyltransferases"/>
    <property type="match status" value="1"/>
</dbReference>
<keyword evidence="14" id="KW-1185">Reference proteome</keyword>
<dbReference type="PANTHER" id="PTHR13273:SF14">
    <property type="entry name" value="ANAMORSIN"/>
    <property type="match status" value="1"/>
</dbReference>
<feature type="region of interest" description="Fe-S binding site B" evidence="10">
    <location>
        <begin position="301"/>
        <end position="315"/>
    </location>
</feature>
<comment type="similarity">
    <text evidence="2 10">Belongs to the anamorsin family.</text>
</comment>
<dbReference type="Gene3D" id="3.40.50.150">
    <property type="entry name" value="Vaccinia Virus protein VP39"/>
    <property type="match status" value="1"/>
</dbReference>
<evidence type="ECO:0000256" key="5">
    <source>
        <dbReference type="ARBA" id="ARBA00022714"/>
    </source>
</evidence>
<dbReference type="FunFam" id="3.40.50.150:FF:000085">
    <property type="entry name" value="Anamorsin homolog"/>
    <property type="match status" value="1"/>
</dbReference>
<comment type="subcellular location">
    <subcellularLocation>
        <location evidence="10">Cytoplasm</location>
    </subcellularLocation>
    <subcellularLocation>
        <location evidence="10">Mitochondrion intermembrane space</location>
    </subcellularLocation>
</comment>
<keyword evidence="5 10" id="KW-0001">2Fe-2S</keyword>
<evidence type="ECO:0000313" key="14">
    <source>
        <dbReference type="Proteomes" id="UP000005408"/>
    </source>
</evidence>
<feature type="binding site" evidence="10">
    <location>
        <position position="275"/>
    </location>
    <ligand>
        <name>[2Fe-2S] cluster</name>
        <dbReference type="ChEBI" id="CHEBI:190135"/>
    </ligand>
</feature>
<dbReference type="GeneID" id="105332874"/>
<comment type="domain">
    <text evidence="10">The C-terminal domain binds 2 Fe-S clusters but is otherwise mostly in an intrinsically disordered conformation.</text>
</comment>
<keyword evidence="6 10" id="KW-0479">Metal-binding</keyword>
<feature type="short sequence motif" description="Cx2C motif 1" evidence="10">
    <location>
        <begin position="301"/>
        <end position="304"/>
    </location>
</feature>
<dbReference type="InterPro" id="IPR046408">
    <property type="entry name" value="CIAPIN1"/>
</dbReference>
<evidence type="ECO:0000256" key="2">
    <source>
        <dbReference type="ARBA" id="ARBA00008169"/>
    </source>
</evidence>
<feature type="domain" description="Anamorsin N-terminal" evidence="12">
    <location>
        <begin position="44"/>
        <end position="203"/>
    </location>
</feature>
<evidence type="ECO:0000256" key="3">
    <source>
        <dbReference type="ARBA" id="ARBA00022485"/>
    </source>
</evidence>
<feature type="binding site" evidence="10">
    <location>
        <position position="278"/>
    </location>
    <ligand>
        <name>[2Fe-2S] cluster</name>
        <dbReference type="ChEBI" id="CHEBI:190135"/>
    </ligand>
</feature>
<keyword evidence="8 10" id="KW-0411">Iron-sulfur</keyword>
<feature type="binding site" evidence="10">
    <location>
        <position position="301"/>
    </location>
    <ligand>
        <name>[4Fe-4S] cluster</name>
        <dbReference type="ChEBI" id="CHEBI:49883"/>
    </ligand>
</feature>
<dbReference type="OMA" id="GFINCRE"/>
<comment type="domain">
    <text evidence="10">The twin Cx2C motifs are involved in the recognition by the mitochondrial MIA40-ERV1 disulfide relay system. The formation of 2 disulfide bonds in the Cx2C motifs through dithiol/disulfide exchange reactions effectively traps the protein in the mitochondrial intermembrane space.</text>
</comment>
<proteinExistence type="inferred from homology"/>
<evidence type="ECO:0000256" key="10">
    <source>
        <dbReference type="HAMAP-Rule" id="MF_03115"/>
    </source>
</evidence>
<comment type="subunit">
    <text evidence="10">Monomer.</text>
</comment>
<feature type="binding site" evidence="10">
    <location>
        <position position="315"/>
    </location>
    <ligand>
        <name>[4Fe-4S] cluster</name>
        <dbReference type="ChEBI" id="CHEBI:49883"/>
    </ligand>
</feature>
<dbReference type="InterPro" id="IPR029063">
    <property type="entry name" value="SAM-dependent_MTases_sf"/>
</dbReference>
<dbReference type="Pfam" id="PF05093">
    <property type="entry name" value="CIAPIN1"/>
    <property type="match status" value="1"/>
</dbReference>
<comment type="cofactor">
    <cofactor evidence="10">
        <name>[2Fe-2S] cluster</name>
        <dbReference type="ChEBI" id="CHEBI:190135"/>
    </cofactor>
</comment>
<evidence type="ECO:0000259" key="12">
    <source>
        <dbReference type="Pfam" id="PF20922"/>
    </source>
</evidence>
<feature type="binding site" evidence="10">
    <location>
        <position position="304"/>
    </location>
    <ligand>
        <name>[4Fe-4S] cluster</name>
        <dbReference type="ChEBI" id="CHEBI:49883"/>
    </ligand>
</feature>
<evidence type="ECO:0000256" key="6">
    <source>
        <dbReference type="ARBA" id="ARBA00022723"/>
    </source>
</evidence>
<dbReference type="PANTHER" id="PTHR13273">
    <property type="entry name" value="ANAMORSIN"/>
    <property type="match status" value="1"/>
</dbReference>
<evidence type="ECO:0000256" key="8">
    <source>
        <dbReference type="ARBA" id="ARBA00023014"/>
    </source>
</evidence>
<dbReference type="Pfam" id="PF20922">
    <property type="entry name" value="Anamorsin_N"/>
    <property type="match status" value="1"/>
</dbReference>
<reference evidence="13" key="1">
    <citation type="submission" date="2022-08" db="UniProtKB">
        <authorList>
            <consortium name="EnsemblMetazoa"/>
        </authorList>
    </citation>
    <scope>IDENTIFICATION</scope>
    <source>
        <strain evidence="13">05x7-T-G4-1.051#20</strain>
    </source>
</reference>
<dbReference type="OrthoDB" id="311633at2759"/>
<feature type="binding site" evidence="10">
    <location>
        <position position="265"/>
    </location>
    <ligand>
        <name>[2Fe-2S] cluster</name>
        <dbReference type="ChEBI" id="CHEBI:190135"/>
    </ligand>
</feature>
<comment type="cofactor">
    <cofactor evidence="1 10">
        <name>[4Fe-4S] cluster</name>
        <dbReference type="ChEBI" id="CHEBI:49883"/>
    </cofactor>
</comment>
<dbReference type="InterPro" id="IPR049011">
    <property type="entry name" value="Anamorsin_N_metazoan"/>
</dbReference>
<feature type="short sequence motif" description="Cx2C motif 2" evidence="10">
    <location>
        <begin position="312"/>
        <end position="315"/>
    </location>
</feature>